<dbReference type="OrthoDB" id="525039at2"/>
<protein>
    <submittedName>
        <fullName evidence="2">Sortase (Surface protein transpeptidase)</fullName>
    </submittedName>
</protein>
<comment type="caution">
    <text evidence="2">The sequence shown here is derived from an EMBL/GenBank/DDBJ whole genome shotgun (WGS) entry which is preliminary data.</text>
</comment>
<sequence>MKVRSVLVGLVVLALLAAGGLLVWRGLAEQPPEATPTPSEEFTITAEQARELALGAAADGDLFRIPEGEDFGPYVRTEPVPTPPDGGTASADWSGRLQIPSIMVDAPIIDEGVTPQNTMSLPDDLSLVGRLETTAPLEAAEGVTLLAGHVTWRGDHGALYFLGEVGPGARVDTWDEQGERTTWAVSSVELFDKQALPDRLFTPDGERRLVLVTCGGPIIQLGGGDWTHESNIVVTAVPVDSAASTAR</sequence>
<dbReference type="CDD" id="cd05829">
    <property type="entry name" value="Sortase_F"/>
    <property type="match status" value="1"/>
</dbReference>
<dbReference type="EMBL" id="VFOP01000001">
    <property type="protein sequence ID" value="TQL49680.1"/>
    <property type="molecule type" value="Genomic_DNA"/>
</dbReference>
<evidence type="ECO:0000313" key="3">
    <source>
        <dbReference type="Proteomes" id="UP000319516"/>
    </source>
</evidence>
<proteinExistence type="predicted"/>
<dbReference type="InterPro" id="IPR005754">
    <property type="entry name" value="Sortase"/>
</dbReference>
<dbReference type="RefSeq" id="WP_141783906.1">
    <property type="nucleotide sequence ID" value="NZ_BAAAIK010000003.1"/>
</dbReference>
<evidence type="ECO:0000313" key="2">
    <source>
        <dbReference type="EMBL" id="TQL49680.1"/>
    </source>
</evidence>
<dbReference type="InterPro" id="IPR042001">
    <property type="entry name" value="Sortase_F"/>
</dbReference>
<dbReference type="AlphaFoldDB" id="A0A542YNK7"/>
<dbReference type="InterPro" id="IPR023365">
    <property type="entry name" value="Sortase_dom-sf"/>
</dbReference>
<dbReference type="Proteomes" id="UP000319516">
    <property type="component" value="Unassembled WGS sequence"/>
</dbReference>
<dbReference type="Pfam" id="PF04203">
    <property type="entry name" value="Sortase"/>
    <property type="match status" value="1"/>
</dbReference>
<organism evidence="2 3">
    <name type="scientific">Ornithinicoccus hortensis</name>
    <dbReference type="NCBI Taxonomy" id="82346"/>
    <lineage>
        <taxon>Bacteria</taxon>
        <taxon>Bacillati</taxon>
        <taxon>Actinomycetota</taxon>
        <taxon>Actinomycetes</taxon>
        <taxon>Micrococcales</taxon>
        <taxon>Intrasporangiaceae</taxon>
        <taxon>Ornithinicoccus</taxon>
    </lineage>
</organism>
<keyword evidence="1" id="KW-0378">Hydrolase</keyword>
<evidence type="ECO:0000256" key="1">
    <source>
        <dbReference type="ARBA" id="ARBA00022801"/>
    </source>
</evidence>
<gene>
    <name evidence="2" type="ORF">FB467_0766</name>
</gene>
<reference evidence="2 3" key="1">
    <citation type="submission" date="2019-06" db="EMBL/GenBank/DDBJ databases">
        <title>Sequencing the genomes of 1000 actinobacteria strains.</title>
        <authorList>
            <person name="Klenk H.-P."/>
        </authorList>
    </citation>
    <scope>NUCLEOTIDE SEQUENCE [LARGE SCALE GENOMIC DNA]</scope>
    <source>
        <strain evidence="2 3">DSM 12335</strain>
    </source>
</reference>
<accession>A0A542YNK7</accession>
<dbReference type="Gene3D" id="2.40.260.10">
    <property type="entry name" value="Sortase"/>
    <property type="match status" value="1"/>
</dbReference>
<keyword evidence="3" id="KW-1185">Reference proteome</keyword>
<dbReference type="GO" id="GO:0016787">
    <property type="term" value="F:hydrolase activity"/>
    <property type="evidence" value="ECO:0007669"/>
    <property type="project" value="UniProtKB-KW"/>
</dbReference>
<name>A0A542YNK7_9MICO</name>
<dbReference type="SUPFAM" id="SSF63817">
    <property type="entry name" value="Sortase"/>
    <property type="match status" value="1"/>
</dbReference>